<dbReference type="RefSeq" id="WP_307107483.1">
    <property type="nucleotide sequence ID" value="NZ_JAUTAS010000001.1"/>
</dbReference>
<dbReference type="Proteomes" id="UP001226084">
    <property type="component" value="Unassembled WGS sequence"/>
</dbReference>
<accession>A0AAP5EBK1</accession>
<comment type="caution">
    <text evidence="1">The sequence shown here is derived from an EMBL/GenBank/DDBJ whole genome shotgun (WGS) entry which is preliminary data.</text>
</comment>
<evidence type="ECO:0000313" key="2">
    <source>
        <dbReference type="Proteomes" id="UP001226084"/>
    </source>
</evidence>
<dbReference type="AlphaFoldDB" id="A0AAP5EBK1"/>
<protein>
    <submittedName>
        <fullName evidence="1">Uncharacterized protein</fullName>
    </submittedName>
</protein>
<name>A0AAP5EBK1_9GAMM</name>
<gene>
    <name evidence="1" type="ORF">QE424_003084</name>
</gene>
<organism evidence="1 2">
    <name type="scientific">Stenotrophomonas rhizophila</name>
    <dbReference type="NCBI Taxonomy" id="216778"/>
    <lineage>
        <taxon>Bacteria</taxon>
        <taxon>Pseudomonadati</taxon>
        <taxon>Pseudomonadota</taxon>
        <taxon>Gammaproteobacteria</taxon>
        <taxon>Lysobacterales</taxon>
        <taxon>Lysobacteraceae</taxon>
        <taxon>Stenotrophomonas</taxon>
    </lineage>
</organism>
<proteinExistence type="predicted"/>
<sequence length="62" mass="6637">MSALVACNSAKITVVSAVNAALRSEFPTRDVAGRVCFFLADEVGTPLMNVRPVTPRADLFHC</sequence>
<dbReference type="EMBL" id="JAUTAS010000001">
    <property type="protein sequence ID" value="MDQ1109925.1"/>
    <property type="molecule type" value="Genomic_DNA"/>
</dbReference>
<reference evidence="1" key="1">
    <citation type="submission" date="2023-07" db="EMBL/GenBank/DDBJ databases">
        <title>Functional and genomic diversity of the sorghum phyllosphere microbiome.</title>
        <authorList>
            <person name="Shade A."/>
        </authorList>
    </citation>
    <scope>NUCLEOTIDE SEQUENCE</scope>
    <source>
        <strain evidence="1">SORGH_AS_0457</strain>
    </source>
</reference>
<evidence type="ECO:0000313" key="1">
    <source>
        <dbReference type="EMBL" id="MDQ1109925.1"/>
    </source>
</evidence>